<organism evidence="2 3">
    <name type="scientific">Zobellia uliginosa</name>
    <dbReference type="NCBI Taxonomy" id="143224"/>
    <lineage>
        <taxon>Bacteria</taxon>
        <taxon>Pseudomonadati</taxon>
        <taxon>Bacteroidota</taxon>
        <taxon>Flavobacteriia</taxon>
        <taxon>Flavobacteriales</taxon>
        <taxon>Flavobacteriaceae</taxon>
        <taxon>Zobellia</taxon>
    </lineage>
</organism>
<proteinExistence type="predicted"/>
<evidence type="ECO:0000313" key="3">
    <source>
        <dbReference type="Proteomes" id="UP000185728"/>
    </source>
</evidence>
<sequence length="252" mass="29097">MKKIALVLSLAVAIVSCKGETKKEEAAVETAKTETKPEIDEWIYLFDGTTTEGWRAYNGDDLPPQWVIKDGALTFDTEKRTEANRKGGKDIIYAAQEFDNFELSWEWKIPEGGNSGLLYHIQEGDWSIPEVSPEYQMLDDLKWEEINNAKLEEWQKTGADYAMHLPDKGQKIVKPAGEWNTSRIIFTPENVEHWLNGKKLLSFVPWSKDWEERKSKGKWKNSPKYGSFKKGYIGFQDHDSPLWLKNVKIRPL</sequence>
<name>A0ABY1KWH9_9FLAO</name>
<comment type="caution">
    <text evidence="2">The sequence shown here is derived from an EMBL/GenBank/DDBJ whole genome shotgun (WGS) entry which is preliminary data.</text>
</comment>
<keyword evidence="3" id="KW-1185">Reference proteome</keyword>
<dbReference type="Proteomes" id="UP000185728">
    <property type="component" value="Unassembled WGS sequence"/>
</dbReference>
<accession>A0ABY1KWH9</accession>
<gene>
    <name evidence="2" type="ORF">SAMN05421766_104362</name>
</gene>
<dbReference type="InterPro" id="IPR010496">
    <property type="entry name" value="AL/BT2_dom"/>
</dbReference>
<reference evidence="2 3" key="1">
    <citation type="submission" date="2017-01" db="EMBL/GenBank/DDBJ databases">
        <authorList>
            <person name="Varghese N."/>
            <person name="Submissions S."/>
        </authorList>
    </citation>
    <scope>NUCLEOTIDE SEQUENCE [LARGE SCALE GENOMIC DNA]</scope>
    <source>
        <strain evidence="2 3">DSM 2061</strain>
    </source>
</reference>
<dbReference type="EMBL" id="FTOB01000004">
    <property type="protein sequence ID" value="SIS84913.1"/>
    <property type="molecule type" value="Genomic_DNA"/>
</dbReference>
<protein>
    <recommendedName>
        <fullName evidence="1">3-keto-alpha-glucoside-1,2-lyase/3-keto-2-hydroxy-glucal hydratase domain-containing protein</fullName>
    </recommendedName>
</protein>
<dbReference type="Pfam" id="PF06439">
    <property type="entry name" value="3keto-disac_hyd"/>
    <property type="match status" value="1"/>
</dbReference>
<evidence type="ECO:0000259" key="1">
    <source>
        <dbReference type="Pfam" id="PF06439"/>
    </source>
</evidence>
<dbReference type="Gene3D" id="2.60.120.560">
    <property type="entry name" value="Exo-inulinase, domain 1"/>
    <property type="match status" value="1"/>
</dbReference>
<evidence type="ECO:0000313" key="2">
    <source>
        <dbReference type="EMBL" id="SIS84913.1"/>
    </source>
</evidence>
<dbReference type="RefSeq" id="WP_076455880.1">
    <property type="nucleotide sequence ID" value="NZ_FTOB01000004.1"/>
</dbReference>
<dbReference type="PROSITE" id="PS51257">
    <property type="entry name" value="PROKAR_LIPOPROTEIN"/>
    <property type="match status" value="1"/>
</dbReference>
<feature type="domain" description="3-keto-alpha-glucoside-1,2-lyase/3-keto-2-hydroxy-glucal hydratase" evidence="1">
    <location>
        <begin position="41"/>
        <end position="250"/>
    </location>
</feature>